<evidence type="ECO:0000313" key="5">
    <source>
        <dbReference type="Proteomes" id="UP000048841"/>
    </source>
</evidence>
<evidence type="ECO:0000256" key="1">
    <source>
        <dbReference type="ARBA" id="ARBA00004167"/>
    </source>
</evidence>
<dbReference type="OMA" id="TAWPGHI"/>
<dbReference type="NCBIfam" id="TIGR02532">
    <property type="entry name" value="IV_pilin_GFxxxE"/>
    <property type="match status" value="1"/>
</dbReference>
<dbReference type="EMBL" id="CPXJ01000024">
    <property type="protein sequence ID" value="CND80445.1"/>
    <property type="molecule type" value="Genomic_DNA"/>
</dbReference>
<comment type="subcellular location">
    <subcellularLocation>
        <location evidence="1">Membrane</location>
        <topology evidence="1">Single-pass membrane protein</topology>
    </subcellularLocation>
</comment>
<gene>
    <name evidence="2" type="ORF">ERS137941_02284</name>
    <name evidence="3" type="ORF">ERS137959_02245</name>
</gene>
<dbReference type="AlphaFoldDB" id="A0A0E1NDD0"/>
<dbReference type="Proteomes" id="UP000048841">
    <property type="component" value="Unassembled WGS sequence"/>
</dbReference>
<organism evidence="2 5">
    <name type="scientific">Yersinia enterocolitica</name>
    <dbReference type="NCBI Taxonomy" id="630"/>
    <lineage>
        <taxon>Bacteria</taxon>
        <taxon>Pseudomonadati</taxon>
        <taxon>Pseudomonadota</taxon>
        <taxon>Gammaproteobacteria</taxon>
        <taxon>Enterobacterales</taxon>
        <taxon>Yersiniaceae</taxon>
        <taxon>Yersinia</taxon>
    </lineage>
</organism>
<dbReference type="KEGG" id="yet:CH48_769"/>
<dbReference type="Pfam" id="PF07963">
    <property type="entry name" value="N_methyl"/>
    <property type="match status" value="1"/>
</dbReference>
<proteinExistence type="predicted"/>
<dbReference type="NCBIfam" id="NF007800">
    <property type="entry name" value="PRK10506.1"/>
    <property type="match status" value="1"/>
</dbReference>
<dbReference type="PATRIC" id="fig|630.129.peg.3394"/>
<dbReference type="EMBL" id="CGBR01000014">
    <property type="protein sequence ID" value="CFQ63868.1"/>
    <property type="molecule type" value="Genomic_DNA"/>
</dbReference>
<evidence type="ECO:0000313" key="3">
    <source>
        <dbReference type="EMBL" id="CND80445.1"/>
    </source>
</evidence>
<protein>
    <submittedName>
        <fullName evidence="2">Prepilin peptidase dependent protein A</fullName>
    </submittedName>
</protein>
<dbReference type="GeneID" id="31411978"/>
<keyword evidence="4" id="KW-1185">Reference proteome</keyword>
<reference evidence="3 4" key="2">
    <citation type="submission" date="2015-03" db="EMBL/GenBank/DDBJ databases">
        <authorList>
            <consortium name="Pathogen Informatics"/>
            <person name="Murphy D."/>
        </authorList>
    </citation>
    <scope>NUCLEOTIDE SEQUENCE [LARGE SCALE GENOMIC DNA]</scope>
    <source>
        <strain evidence="3 4">IP05342</strain>
    </source>
</reference>
<reference evidence="2 5" key="1">
    <citation type="submission" date="2015-03" db="EMBL/GenBank/DDBJ databases">
        <authorList>
            <person name="Murphy D."/>
        </authorList>
    </citation>
    <scope>NUCLEOTIDE SEQUENCE [LARGE SCALE GENOMIC DNA]</scope>
    <source>
        <strain evidence="2 5">IP26249</strain>
    </source>
</reference>
<dbReference type="RefSeq" id="WP_005165385.1">
    <property type="nucleotide sequence ID" value="NZ_CGBC01000055.1"/>
</dbReference>
<dbReference type="Proteomes" id="UP000041601">
    <property type="component" value="Unassembled WGS sequence"/>
</dbReference>
<dbReference type="InterPro" id="IPR012902">
    <property type="entry name" value="N_methyl_site"/>
</dbReference>
<dbReference type="GO" id="GO:0016020">
    <property type="term" value="C:membrane"/>
    <property type="evidence" value="ECO:0007669"/>
    <property type="project" value="UniProtKB-SubCell"/>
</dbReference>
<dbReference type="SUPFAM" id="SSF54523">
    <property type="entry name" value="Pili subunits"/>
    <property type="match status" value="1"/>
</dbReference>
<name>A0A0E1NDD0_YEREN</name>
<evidence type="ECO:0000313" key="2">
    <source>
        <dbReference type="EMBL" id="CFQ63868.1"/>
    </source>
</evidence>
<sequence length="178" mass="19596">MKTNLRLNKLRLISGNIIKKQKGISLIELLLVIALAGIMTVWGAQSWHHYRQRERLADSARQLLAFLTHLQAKANRTNSTTLLWIRQDGQGCLGSGNKPTIACSLLEGGIFTPPYPDVSITISLNKEIGFYGIRNTAQAGNIMLSNPAGHIRLIISSRGRIRLCSEGQSIAGIHLCQK</sequence>
<dbReference type="InterPro" id="IPR045584">
    <property type="entry name" value="Pilin-like"/>
</dbReference>
<dbReference type="Gene3D" id="3.30.700.10">
    <property type="entry name" value="Glycoprotein, Type 4 Pilin"/>
    <property type="match status" value="1"/>
</dbReference>
<accession>A0A0E1NDD0</accession>
<evidence type="ECO:0000313" key="4">
    <source>
        <dbReference type="Proteomes" id="UP000041601"/>
    </source>
</evidence>